<sequence length="241" mass="26391">MDIAYPPFDAARPDGENPSAHETLAPDGRLSPEKTYTIPARQGRAIRVQKGELLSVINRDGSQIGDFWAFVEGDCNEYLSMEHLRPTLRCISPHPGDALVTNRRRPILTLVEDTSPGVHDTLVASCDIHRYAQLGHQGYHDNCTDNLRMALAAIGLRPSSVPCPLNLWMNTPVVEGGAMEWRAPVSAAGDHVLFRAEMDAVVVISCCPMDLLPINGEDAQPRALEVMLHRIGGSITPRKTV</sequence>
<dbReference type="EMBL" id="LQBP01000003">
    <property type="protein sequence ID" value="KUJ80082.1"/>
    <property type="molecule type" value="Genomic_DNA"/>
</dbReference>
<dbReference type="GO" id="GO:0008168">
    <property type="term" value="F:methyltransferase activity"/>
    <property type="evidence" value="ECO:0007669"/>
    <property type="project" value="UniProtKB-KW"/>
</dbReference>
<dbReference type="Proteomes" id="UP000053690">
    <property type="component" value="Unassembled WGS sequence"/>
</dbReference>
<dbReference type="PANTHER" id="PTHR31527">
    <property type="entry name" value="RE64534P"/>
    <property type="match status" value="1"/>
</dbReference>
<comment type="caution">
    <text evidence="3">The sequence shown here is derived from an EMBL/GenBank/DDBJ whole genome shotgun (WGS) entry which is preliminary data.</text>
</comment>
<organism evidence="3 4">
    <name type="scientific">Ruegeria profundi</name>
    <dbReference type="NCBI Taxonomy" id="1685378"/>
    <lineage>
        <taxon>Bacteria</taxon>
        <taxon>Pseudomonadati</taxon>
        <taxon>Pseudomonadota</taxon>
        <taxon>Alphaproteobacteria</taxon>
        <taxon>Rhodobacterales</taxon>
        <taxon>Roseobacteraceae</taxon>
        <taxon>Ruegeria</taxon>
    </lineage>
</organism>
<gene>
    <name evidence="3" type="ORF">AVO44_07920</name>
</gene>
<feature type="region of interest" description="Disordered" evidence="1">
    <location>
        <begin position="1"/>
        <end position="31"/>
    </location>
</feature>
<evidence type="ECO:0000256" key="1">
    <source>
        <dbReference type="SAM" id="MobiDB-lite"/>
    </source>
</evidence>
<dbReference type="STRING" id="1685378.AVO44_07920"/>
<dbReference type="GO" id="GO:0032259">
    <property type="term" value="P:methylation"/>
    <property type="evidence" value="ECO:0007669"/>
    <property type="project" value="UniProtKB-KW"/>
</dbReference>
<dbReference type="AlphaFoldDB" id="A0A0X3TWM5"/>
<proteinExistence type="predicted"/>
<dbReference type="InterPro" id="IPR018959">
    <property type="entry name" value="DUF1989"/>
</dbReference>
<keyword evidence="4" id="KW-1185">Reference proteome</keyword>
<reference evidence="4" key="1">
    <citation type="submission" date="2015-12" db="EMBL/GenBank/DDBJ databases">
        <authorList>
            <person name="Zhang G."/>
            <person name="Stingl U."/>
        </authorList>
    </citation>
    <scope>NUCLEOTIDE SEQUENCE [LARGE SCALE GENOMIC DNA]</scope>
    <source>
        <strain evidence="4">ZGT108</strain>
    </source>
</reference>
<feature type="domain" description="DUF1989" evidence="2">
    <location>
        <begin position="37"/>
        <end position="200"/>
    </location>
</feature>
<keyword evidence="3" id="KW-0489">Methyltransferase</keyword>
<evidence type="ECO:0000259" key="2">
    <source>
        <dbReference type="Pfam" id="PF09347"/>
    </source>
</evidence>
<dbReference type="Pfam" id="PF09347">
    <property type="entry name" value="DUF1989"/>
    <property type="match status" value="1"/>
</dbReference>
<accession>A0A0X3TWM5</accession>
<name>A0A0X3TWM5_9RHOB</name>
<protein>
    <submittedName>
        <fullName evidence="3">Aminomethyltransferase</fullName>
    </submittedName>
</protein>
<evidence type="ECO:0000313" key="3">
    <source>
        <dbReference type="EMBL" id="KUJ80082.1"/>
    </source>
</evidence>
<keyword evidence="3" id="KW-0808">Transferase</keyword>
<dbReference type="PANTHER" id="PTHR31527:SF0">
    <property type="entry name" value="RE64534P"/>
    <property type="match status" value="1"/>
</dbReference>
<evidence type="ECO:0000313" key="4">
    <source>
        <dbReference type="Proteomes" id="UP000053690"/>
    </source>
</evidence>
<dbReference type="RefSeq" id="WP_068335020.1">
    <property type="nucleotide sequence ID" value="NZ_LQBP01000003.1"/>
</dbReference>